<sequence length="333" mass="35797">MKSETKTSTRLSTEQLLPTDIFAALLLAGGGVLAALFVPPSLGLVRLLLGLPLLLFLPGYALVAALFPNRPADRTSSSWSNVREPLVHGITGGERLALSFGLSLVIAPILVLGLGASVWGISLQSVLGAFGLFVTLFSLVGVVRRYRLSVEERYNPSFTVGYTRYRRRLSNGGTAMTAVNVLLVLGVVAAASSMAFALAAPPAGGQFTNFSLLSQDENGTFTSAGFPSDVTQGTAIPMATSIENKEGQQTNYSVVVQLQRMDGQQVVERQELTRFSRTVGDGSTWRHKHSIVPSMTGEDLRVQYLMYEGEPPADPRAQNADDTLHIWITVTEP</sequence>
<dbReference type="RefSeq" id="WP_082230857.1">
    <property type="nucleotide sequence ID" value="NZ_LOPU01000038.1"/>
</dbReference>
<keyword evidence="4" id="KW-1185">Reference proteome</keyword>
<feature type="transmembrane region" description="Helical" evidence="1">
    <location>
        <begin position="96"/>
        <end position="119"/>
    </location>
</feature>
<evidence type="ECO:0000259" key="2">
    <source>
        <dbReference type="Pfam" id="PF07760"/>
    </source>
</evidence>
<feature type="transmembrane region" description="Helical" evidence="1">
    <location>
        <begin position="21"/>
        <end position="38"/>
    </location>
</feature>
<dbReference type="EMBL" id="LOPU01000038">
    <property type="protein sequence ID" value="KTG07816.1"/>
    <property type="molecule type" value="Genomic_DNA"/>
</dbReference>
<evidence type="ECO:0000313" key="3">
    <source>
        <dbReference type="EMBL" id="KTG07816.1"/>
    </source>
</evidence>
<protein>
    <recommendedName>
        <fullName evidence="2">DUF1616 domain-containing protein</fullName>
    </recommendedName>
</protein>
<keyword evidence="1" id="KW-0472">Membrane</keyword>
<feature type="domain" description="DUF1616" evidence="2">
    <location>
        <begin position="27"/>
        <end position="329"/>
    </location>
</feature>
<reference evidence="3 4" key="1">
    <citation type="submission" date="2015-12" db="EMBL/GenBank/DDBJ databases">
        <title>Haloprofundus marisrubri gen. nov., sp. nov., an extremely halophilic archaeon isolated from the Discovery deep brine-seawater interface in the Red Sea.</title>
        <authorList>
            <person name="Zhang G."/>
            <person name="Stingl U."/>
            <person name="Rashid M."/>
        </authorList>
    </citation>
    <scope>NUCLEOTIDE SEQUENCE [LARGE SCALE GENOMIC DNA]</scope>
    <source>
        <strain evidence="3 4">SB9</strain>
    </source>
</reference>
<organism evidence="3 4">
    <name type="scientific">Haloprofundus marisrubri</name>
    <dbReference type="NCBI Taxonomy" id="1514971"/>
    <lineage>
        <taxon>Archaea</taxon>
        <taxon>Methanobacteriati</taxon>
        <taxon>Methanobacteriota</taxon>
        <taxon>Stenosarchaea group</taxon>
        <taxon>Halobacteria</taxon>
        <taxon>Halobacteriales</taxon>
        <taxon>Haloferacaceae</taxon>
        <taxon>Haloprofundus</taxon>
    </lineage>
</organism>
<evidence type="ECO:0000313" key="4">
    <source>
        <dbReference type="Proteomes" id="UP000054387"/>
    </source>
</evidence>
<proteinExistence type="predicted"/>
<dbReference type="Pfam" id="PF07760">
    <property type="entry name" value="DUF1616"/>
    <property type="match status" value="1"/>
</dbReference>
<comment type="caution">
    <text evidence="3">The sequence shown here is derived from an EMBL/GenBank/DDBJ whole genome shotgun (WGS) entry which is preliminary data.</text>
</comment>
<dbReference type="Proteomes" id="UP000054387">
    <property type="component" value="Unassembled WGS sequence"/>
</dbReference>
<keyword evidence="1" id="KW-1133">Transmembrane helix</keyword>
<evidence type="ECO:0000256" key="1">
    <source>
        <dbReference type="SAM" id="Phobius"/>
    </source>
</evidence>
<keyword evidence="1" id="KW-0812">Transmembrane</keyword>
<gene>
    <name evidence="3" type="ORF">AUR64_01950</name>
</gene>
<dbReference type="STRING" id="1514971.AUR64_01950"/>
<dbReference type="AlphaFoldDB" id="A0A0W1R392"/>
<accession>A0A0W1R392</accession>
<dbReference type="InterPro" id="IPR011674">
    <property type="entry name" value="DUF1616"/>
</dbReference>
<name>A0A0W1R392_9EURY</name>
<feature type="transmembrane region" description="Helical" evidence="1">
    <location>
        <begin position="125"/>
        <end position="143"/>
    </location>
</feature>
<feature type="transmembrane region" description="Helical" evidence="1">
    <location>
        <begin position="174"/>
        <end position="199"/>
    </location>
</feature>
<feature type="transmembrane region" description="Helical" evidence="1">
    <location>
        <begin position="44"/>
        <end position="67"/>
    </location>
</feature>
<dbReference type="OrthoDB" id="82282at2157"/>